<dbReference type="AlphaFoldDB" id="A0A6I1EQI2"/>
<dbReference type="Proteomes" id="UP000430564">
    <property type="component" value="Unassembled WGS sequence"/>
</dbReference>
<name>A0A6I1EQI2_9BURK</name>
<sequence length="495" mass="53149">MPDLNRRSAIHTGIFGAVAATAAGTLSAKEAAPESNEYKKLQFDLVVIGAGCAGMTAALEAADLGAKVALLEKMNMPFGNTIYAGGHFNATNTFVQKENGLTDTIDEFYKDMMTVSQGRGDPALTRIYCEKSADCIEWLSKRCGIKWKKMVKEVWPATVRGHVVDGPQKPSGAQLTSQMLAEVKKHPNITFMTNTKVIELKKSATLRCTGAIAVSKSEGALDIDSKCGVVVATGGFHANKEMICKYMGGGVAWMPLRGSAFMMGENITLTKPFFPNLVNMDQFHGGPIGVNQANPSTMVNYGVIVNKSAQRIIDEEKTYVAVAKELPLLTKDNWAFIIIDSQVKDIDTVATRIARYEKAKAPIARGNTIAELARSMGVNEKTLEKTIADYNAAVKAGKADQLTPPNTLEQPRLIEKGPFMAFAFQGGMTATFGGPKIGKNGEVLNGENQPVPGLFACGNAIGGLFYYDYIVGSQLTAAVIWGRLSAKEAVKALKA</sequence>
<keyword evidence="2" id="KW-0285">Flavoprotein</keyword>
<dbReference type="SUPFAM" id="SSF56425">
    <property type="entry name" value="Succinate dehydrogenase/fumarate reductase flavoprotein, catalytic domain"/>
    <property type="match status" value="1"/>
</dbReference>
<dbReference type="Pfam" id="PF00890">
    <property type="entry name" value="FAD_binding_2"/>
    <property type="match status" value="1"/>
</dbReference>
<dbReference type="PANTHER" id="PTHR43400">
    <property type="entry name" value="FUMARATE REDUCTASE"/>
    <property type="match status" value="1"/>
</dbReference>
<evidence type="ECO:0000313" key="7">
    <source>
        <dbReference type="Proteomes" id="UP000430564"/>
    </source>
</evidence>
<evidence type="ECO:0000313" key="6">
    <source>
        <dbReference type="EMBL" id="KAB7660993.1"/>
    </source>
</evidence>
<comment type="caution">
    <text evidence="6">The sequence shown here is derived from an EMBL/GenBank/DDBJ whole genome shotgun (WGS) entry which is preliminary data.</text>
</comment>
<gene>
    <name evidence="6" type="ORF">GBM95_05320</name>
</gene>
<dbReference type="PRINTS" id="PR00368">
    <property type="entry name" value="FADPNR"/>
</dbReference>
<dbReference type="InterPro" id="IPR036188">
    <property type="entry name" value="FAD/NAD-bd_sf"/>
</dbReference>
<dbReference type="PRINTS" id="PR00411">
    <property type="entry name" value="PNDRDTASEI"/>
</dbReference>
<dbReference type="InterPro" id="IPR050315">
    <property type="entry name" value="FAD-oxidoreductase_2"/>
</dbReference>
<evidence type="ECO:0000256" key="4">
    <source>
        <dbReference type="ARBA" id="ARBA00023002"/>
    </source>
</evidence>
<reference evidence="6 7" key="1">
    <citation type="submission" date="2019-10" db="EMBL/GenBank/DDBJ databases">
        <title>Genome diversity of Sutterella seckii.</title>
        <authorList>
            <person name="Chaplin A.V."/>
            <person name="Sokolova S.R."/>
            <person name="Mosin K.A."/>
            <person name="Ivanova E.L."/>
            <person name="Kochetkova T.O."/>
            <person name="Goltsov A.Y."/>
            <person name="Trofimov D.Y."/>
            <person name="Efimov B.A."/>
        </authorList>
    </citation>
    <scope>NUCLEOTIDE SEQUENCE [LARGE SCALE GENOMIC DNA]</scope>
    <source>
        <strain evidence="6 7">ASD393</strain>
    </source>
</reference>
<proteinExistence type="predicted"/>
<keyword evidence="4" id="KW-0560">Oxidoreductase</keyword>
<dbReference type="InterPro" id="IPR003953">
    <property type="entry name" value="FAD-dep_OxRdtase_2_FAD-bd"/>
</dbReference>
<dbReference type="OrthoDB" id="9813348at2"/>
<protein>
    <submittedName>
        <fullName evidence="6">FAD-dependent oxidoreductase</fullName>
    </submittedName>
</protein>
<dbReference type="InterPro" id="IPR027477">
    <property type="entry name" value="Succ_DH/fumarate_Rdtase_cat_sf"/>
</dbReference>
<dbReference type="EMBL" id="WEHX01000024">
    <property type="protein sequence ID" value="KAB7660993.1"/>
    <property type="molecule type" value="Genomic_DNA"/>
</dbReference>
<dbReference type="RefSeq" id="WP_152158142.1">
    <property type="nucleotide sequence ID" value="NZ_WEHX01000024.1"/>
</dbReference>
<dbReference type="SUPFAM" id="SSF51905">
    <property type="entry name" value="FAD/NAD(P)-binding domain"/>
    <property type="match status" value="1"/>
</dbReference>
<dbReference type="Gene3D" id="3.90.700.10">
    <property type="entry name" value="Succinate dehydrogenase/fumarate reductase flavoprotein, catalytic domain"/>
    <property type="match status" value="1"/>
</dbReference>
<dbReference type="Gene3D" id="3.50.50.60">
    <property type="entry name" value="FAD/NAD(P)-binding domain"/>
    <property type="match status" value="1"/>
</dbReference>
<evidence type="ECO:0000256" key="3">
    <source>
        <dbReference type="ARBA" id="ARBA00022827"/>
    </source>
</evidence>
<organism evidence="6 7">
    <name type="scientific">Sutterella seckii</name>
    <dbReference type="NCBI Taxonomy" id="1944635"/>
    <lineage>
        <taxon>Bacteria</taxon>
        <taxon>Pseudomonadati</taxon>
        <taxon>Pseudomonadota</taxon>
        <taxon>Betaproteobacteria</taxon>
        <taxon>Burkholderiales</taxon>
        <taxon>Sutterellaceae</taxon>
        <taxon>Sutterella</taxon>
    </lineage>
</organism>
<comment type="cofactor">
    <cofactor evidence="1">
        <name>FAD</name>
        <dbReference type="ChEBI" id="CHEBI:57692"/>
    </cofactor>
</comment>
<evidence type="ECO:0000256" key="2">
    <source>
        <dbReference type="ARBA" id="ARBA00022630"/>
    </source>
</evidence>
<keyword evidence="3" id="KW-0274">FAD</keyword>
<evidence type="ECO:0000259" key="5">
    <source>
        <dbReference type="Pfam" id="PF00890"/>
    </source>
</evidence>
<dbReference type="PANTHER" id="PTHR43400:SF7">
    <property type="entry name" value="FAD-DEPENDENT OXIDOREDUCTASE 2 FAD BINDING DOMAIN-CONTAINING PROTEIN"/>
    <property type="match status" value="1"/>
</dbReference>
<accession>A0A6I1EQI2</accession>
<evidence type="ECO:0000256" key="1">
    <source>
        <dbReference type="ARBA" id="ARBA00001974"/>
    </source>
</evidence>
<dbReference type="GO" id="GO:0016491">
    <property type="term" value="F:oxidoreductase activity"/>
    <property type="evidence" value="ECO:0007669"/>
    <property type="project" value="UniProtKB-KW"/>
</dbReference>
<feature type="domain" description="FAD-dependent oxidoreductase 2 FAD-binding" evidence="5">
    <location>
        <begin position="44"/>
        <end position="463"/>
    </location>
</feature>